<dbReference type="GO" id="GO:0051083">
    <property type="term" value="P:'de novo' cotranslational protein folding"/>
    <property type="evidence" value="ECO:0007669"/>
    <property type="project" value="TreeGrafter"/>
</dbReference>
<proteinExistence type="inferred from homology"/>
<feature type="compositionally biased region" description="Basic and acidic residues" evidence="15">
    <location>
        <begin position="446"/>
        <end position="455"/>
    </location>
</feature>
<dbReference type="InterPro" id="IPR008880">
    <property type="entry name" value="Trigger_fac_C"/>
</dbReference>
<dbReference type="Proteomes" id="UP001205063">
    <property type="component" value="Unassembled WGS sequence"/>
</dbReference>
<feature type="region of interest" description="Disordered" evidence="15">
    <location>
        <begin position="426"/>
        <end position="455"/>
    </location>
</feature>
<comment type="function">
    <text evidence="10 12">Involved in protein export. Acts as a chaperone by maintaining the newly synthesized protein in an open conformation. Functions as a peptidyl-prolyl cis-trans isomerase.</text>
</comment>
<sequence>MSLNSSTKVETNKYELEVSVAPDVFGSAVDKVYHKNAKKISVPGFRKGKAPRHLIEKMYGEGIFFDEAINDVMPEAFVEAAKEAGVEPVSTPEVSVESVSKADGLVFKATVIVKPEVEVKDYKGIKAQKTVNTVTAAQVKAELEKMQDRNARIITVEDAPAKSGDTAIIDFEGFVDGVAFEGGKGEGHPLVLGSGQFIPGFEDQVIGHKPGEEFDVNVTFPEQYQAEELAGKAATFKVKVNELKSKELPELDDEFAKDVSEFDTLDELKKDIKKKLQEQANAQSETELENSLVDAVIEKLEGEIPEVMFENRIDEMVQDFDYRLQSQGMNLQLYLQYTGMEMADFRKTFREQAEKQVKIRLALEKIAKLEKIEISDEAVEEEIAKMAENYQMEPEKIKSLVSLDNIREDLAVNKAIDLIRESAEVEEVKPAKKTAAKKPAAKKAAKKAEEGTEEK</sequence>
<evidence type="ECO:0000256" key="14">
    <source>
        <dbReference type="RuleBase" id="RU003914"/>
    </source>
</evidence>
<dbReference type="GO" id="GO:0043335">
    <property type="term" value="P:protein unfolding"/>
    <property type="evidence" value="ECO:0007669"/>
    <property type="project" value="TreeGrafter"/>
</dbReference>
<dbReference type="SUPFAM" id="SSF54534">
    <property type="entry name" value="FKBP-like"/>
    <property type="match status" value="1"/>
</dbReference>
<dbReference type="InterPro" id="IPR036611">
    <property type="entry name" value="Trigger_fac_ribosome-bd_sf"/>
</dbReference>
<evidence type="ECO:0000256" key="9">
    <source>
        <dbReference type="ARBA" id="ARBA00023306"/>
    </source>
</evidence>
<dbReference type="Gene3D" id="3.30.70.1050">
    <property type="entry name" value="Trigger factor ribosome-binding domain"/>
    <property type="match status" value="1"/>
</dbReference>
<evidence type="ECO:0000256" key="1">
    <source>
        <dbReference type="ARBA" id="ARBA00000971"/>
    </source>
</evidence>
<feature type="domain" description="PPIase FKBP-type" evidence="16">
    <location>
        <begin position="164"/>
        <end position="246"/>
    </location>
</feature>
<dbReference type="Pfam" id="PF05698">
    <property type="entry name" value="Trigger_C"/>
    <property type="match status" value="1"/>
</dbReference>
<dbReference type="AlphaFoldDB" id="A0AAW5K9U3"/>
<keyword evidence="7 12" id="KW-0143">Chaperone</keyword>
<dbReference type="SUPFAM" id="SSF109998">
    <property type="entry name" value="Triger factor/SurA peptide-binding domain-like"/>
    <property type="match status" value="1"/>
</dbReference>
<dbReference type="Gene3D" id="3.10.50.40">
    <property type="match status" value="1"/>
</dbReference>
<evidence type="ECO:0000259" key="16">
    <source>
        <dbReference type="PROSITE" id="PS50059"/>
    </source>
</evidence>
<dbReference type="Pfam" id="PF00254">
    <property type="entry name" value="FKBP_C"/>
    <property type="match status" value="1"/>
</dbReference>
<evidence type="ECO:0000256" key="5">
    <source>
        <dbReference type="ARBA" id="ARBA00022618"/>
    </source>
</evidence>
<dbReference type="PANTHER" id="PTHR30560">
    <property type="entry name" value="TRIGGER FACTOR CHAPERONE AND PEPTIDYL-PROLYL CIS/TRANS ISOMERASE"/>
    <property type="match status" value="1"/>
</dbReference>
<dbReference type="InterPro" id="IPR027304">
    <property type="entry name" value="Trigger_fact/SurA_dom_sf"/>
</dbReference>
<evidence type="ECO:0000256" key="8">
    <source>
        <dbReference type="ARBA" id="ARBA00023235"/>
    </source>
</evidence>
<keyword evidence="12" id="KW-0963">Cytoplasm</keyword>
<dbReference type="EC" id="5.2.1.8" evidence="3 12"/>
<evidence type="ECO:0000256" key="7">
    <source>
        <dbReference type="ARBA" id="ARBA00023186"/>
    </source>
</evidence>
<keyword evidence="9 12" id="KW-0131">Cell cycle</keyword>
<dbReference type="InterPro" id="IPR001179">
    <property type="entry name" value="PPIase_FKBP_dom"/>
</dbReference>
<reference evidence="17" key="1">
    <citation type="submission" date="2022-06" db="EMBL/GenBank/DDBJ databases">
        <title>Isolation of gut microbiota from human fecal samples.</title>
        <authorList>
            <person name="Pamer E.G."/>
            <person name="Barat B."/>
            <person name="Waligurski E."/>
            <person name="Medina S."/>
            <person name="Paddock L."/>
            <person name="Mostad J."/>
        </authorList>
    </citation>
    <scope>NUCLEOTIDE SEQUENCE</scope>
    <source>
        <strain evidence="17">DFI.7.96</strain>
    </source>
</reference>
<dbReference type="NCBIfam" id="TIGR00115">
    <property type="entry name" value="tig"/>
    <property type="match status" value="1"/>
</dbReference>
<comment type="similarity">
    <text evidence="2 12 14">Belongs to the FKBP-type PPIase family. Tig subfamily.</text>
</comment>
<dbReference type="PANTHER" id="PTHR30560:SF3">
    <property type="entry name" value="TRIGGER FACTOR-LIKE PROTEIN TIG, CHLOROPLASTIC"/>
    <property type="match status" value="1"/>
</dbReference>
<dbReference type="HAMAP" id="MF_00303">
    <property type="entry name" value="Trigger_factor_Tig"/>
    <property type="match status" value="1"/>
</dbReference>
<dbReference type="InterPro" id="IPR046357">
    <property type="entry name" value="PPIase_dom_sf"/>
</dbReference>
<evidence type="ECO:0000256" key="13">
    <source>
        <dbReference type="PROSITE-ProRule" id="PRU00277"/>
    </source>
</evidence>
<dbReference type="InterPro" id="IPR008881">
    <property type="entry name" value="Trigger_fac_ribosome-bd_bac"/>
</dbReference>
<dbReference type="GO" id="GO:0003755">
    <property type="term" value="F:peptidyl-prolyl cis-trans isomerase activity"/>
    <property type="evidence" value="ECO:0007669"/>
    <property type="project" value="UniProtKB-UniRule"/>
</dbReference>
<keyword evidence="6 12" id="KW-0697">Rotamase</keyword>
<dbReference type="FunFam" id="3.10.50.40:FF:000001">
    <property type="entry name" value="Trigger factor"/>
    <property type="match status" value="1"/>
</dbReference>
<dbReference type="PROSITE" id="PS50059">
    <property type="entry name" value="FKBP_PPIASE"/>
    <property type="match status" value="1"/>
</dbReference>
<evidence type="ECO:0000256" key="4">
    <source>
        <dbReference type="ARBA" id="ARBA00016902"/>
    </source>
</evidence>
<keyword evidence="5 12" id="KW-0132">Cell division</keyword>
<evidence type="ECO:0000256" key="15">
    <source>
        <dbReference type="SAM" id="MobiDB-lite"/>
    </source>
</evidence>
<protein>
    <recommendedName>
        <fullName evidence="4 12">Trigger factor</fullName>
        <shortName evidence="12">TF</shortName>
        <ecNumber evidence="3 12">5.2.1.8</ecNumber>
    </recommendedName>
    <alternativeName>
        <fullName evidence="11 12">PPIase</fullName>
    </alternativeName>
</protein>
<name>A0AAW5K9U3_9FIRM</name>
<evidence type="ECO:0000256" key="3">
    <source>
        <dbReference type="ARBA" id="ARBA00013194"/>
    </source>
</evidence>
<dbReference type="InterPro" id="IPR005215">
    <property type="entry name" value="Trig_fac"/>
</dbReference>
<comment type="catalytic activity">
    <reaction evidence="1 12 13">
        <text>[protein]-peptidylproline (omega=180) = [protein]-peptidylproline (omega=0)</text>
        <dbReference type="Rhea" id="RHEA:16237"/>
        <dbReference type="Rhea" id="RHEA-COMP:10747"/>
        <dbReference type="Rhea" id="RHEA-COMP:10748"/>
        <dbReference type="ChEBI" id="CHEBI:83833"/>
        <dbReference type="ChEBI" id="CHEBI:83834"/>
        <dbReference type="EC" id="5.2.1.8"/>
    </reaction>
</comment>
<evidence type="ECO:0000313" key="17">
    <source>
        <dbReference type="EMBL" id="MCQ4948968.1"/>
    </source>
</evidence>
<dbReference type="Gene3D" id="1.10.3120.10">
    <property type="entry name" value="Trigger factor, C-terminal domain"/>
    <property type="match status" value="1"/>
</dbReference>
<evidence type="ECO:0000256" key="11">
    <source>
        <dbReference type="ARBA" id="ARBA00029986"/>
    </source>
</evidence>
<dbReference type="GO" id="GO:0005737">
    <property type="term" value="C:cytoplasm"/>
    <property type="evidence" value="ECO:0007669"/>
    <property type="project" value="UniProtKB-SubCell"/>
</dbReference>
<comment type="subcellular location">
    <subcellularLocation>
        <location evidence="12">Cytoplasm</location>
    </subcellularLocation>
    <text evidence="12">About half TF is bound to the ribosome near the polypeptide exit tunnel while the other half is free in the cytoplasm.</text>
</comment>
<feature type="compositionally biased region" description="Basic residues" evidence="15">
    <location>
        <begin position="431"/>
        <end position="445"/>
    </location>
</feature>
<dbReference type="GO" id="GO:0051301">
    <property type="term" value="P:cell division"/>
    <property type="evidence" value="ECO:0007669"/>
    <property type="project" value="UniProtKB-KW"/>
</dbReference>
<gene>
    <name evidence="12 17" type="primary">tig</name>
    <name evidence="17" type="ORF">NE646_04730</name>
</gene>
<keyword evidence="8 12" id="KW-0413">Isomerase</keyword>
<dbReference type="SUPFAM" id="SSF102735">
    <property type="entry name" value="Trigger factor ribosome-binding domain"/>
    <property type="match status" value="1"/>
</dbReference>
<dbReference type="Pfam" id="PF05697">
    <property type="entry name" value="Trigger_N"/>
    <property type="match status" value="1"/>
</dbReference>
<accession>A0AAW5K9U3</accession>
<dbReference type="GO" id="GO:0043022">
    <property type="term" value="F:ribosome binding"/>
    <property type="evidence" value="ECO:0007669"/>
    <property type="project" value="TreeGrafter"/>
</dbReference>
<evidence type="ECO:0000256" key="6">
    <source>
        <dbReference type="ARBA" id="ARBA00023110"/>
    </source>
</evidence>
<evidence type="ECO:0000313" key="18">
    <source>
        <dbReference type="Proteomes" id="UP001205063"/>
    </source>
</evidence>
<dbReference type="InterPro" id="IPR037041">
    <property type="entry name" value="Trigger_fac_C_sf"/>
</dbReference>
<comment type="domain">
    <text evidence="12">Consists of 3 domains; the N-terminus binds the ribosome, the middle domain has PPIase activity, while the C-terminus has intrinsic chaperone activity on its own.</text>
</comment>
<dbReference type="GO" id="GO:0044183">
    <property type="term" value="F:protein folding chaperone"/>
    <property type="evidence" value="ECO:0007669"/>
    <property type="project" value="TreeGrafter"/>
</dbReference>
<evidence type="ECO:0000256" key="12">
    <source>
        <dbReference type="HAMAP-Rule" id="MF_00303"/>
    </source>
</evidence>
<evidence type="ECO:0000256" key="2">
    <source>
        <dbReference type="ARBA" id="ARBA00005464"/>
    </source>
</evidence>
<dbReference type="EMBL" id="JANGAB010000002">
    <property type="protein sequence ID" value="MCQ4948968.1"/>
    <property type="molecule type" value="Genomic_DNA"/>
</dbReference>
<dbReference type="GO" id="GO:0015031">
    <property type="term" value="P:protein transport"/>
    <property type="evidence" value="ECO:0007669"/>
    <property type="project" value="UniProtKB-UniRule"/>
</dbReference>
<dbReference type="RefSeq" id="WP_256135696.1">
    <property type="nucleotide sequence ID" value="NZ_JANGAB010000002.1"/>
</dbReference>
<organism evidence="17 18">
    <name type="scientific">Bittarella massiliensis</name>
    <name type="common">ex Durand et al. 2017</name>
    <dbReference type="NCBI Taxonomy" id="1720313"/>
    <lineage>
        <taxon>Bacteria</taxon>
        <taxon>Bacillati</taxon>
        <taxon>Bacillota</taxon>
        <taxon>Clostridia</taxon>
        <taxon>Eubacteriales</taxon>
        <taxon>Oscillospiraceae</taxon>
        <taxon>Bittarella (ex Durand et al. 2017)</taxon>
    </lineage>
</organism>
<evidence type="ECO:0000256" key="10">
    <source>
        <dbReference type="ARBA" id="ARBA00024849"/>
    </source>
</evidence>
<comment type="caution">
    <text evidence="17">The sequence shown here is derived from an EMBL/GenBank/DDBJ whole genome shotgun (WGS) entry which is preliminary data.</text>
</comment>
<dbReference type="PIRSF" id="PIRSF003095">
    <property type="entry name" value="Trigger_factor"/>
    <property type="match status" value="1"/>
</dbReference>